<gene>
    <name evidence="8" type="ORF">Cvel_32155</name>
</gene>
<dbReference type="GO" id="GO:0019432">
    <property type="term" value="P:triglyceride biosynthetic process"/>
    <property type="evidence" value="ECO:0007669"/>
    <property type="project" value="TreeGrafter"/>
</dbReference>
<keyword evidence="6" id="KW-0012">Acyltransferase</keyword>
<evidence type="ECO:0000256" key="2">
    <source>
        <dbReference type="ARBA" id="ARBA00005189"/>
    </source>
</evidence>
<feature type="transmembrane region" description="Helical" evidence="7">
    <location>
        <begin position="42"/>
        <end position="63"/>
    </location>
</feature>
<dbReference type="PANTHER" id="PTHR10408">
    <property type="entry name" value="STEROL O-ACYLTRANSFERASE"/>
    <property type="match status" value="1"/>
</dbReference>
<sequence length="88" mass="9803">MVCVPLKVGFNLWVFTAFMFQAPLVALANVPILKNNPTVGNISFWTSFCFFGQPVAILLYYWIWTQKNAGVRIPTVPEAVAPLSQQLG</sequence>
<accession>A0A0G4HV76</accession>
<dbReference type="AlphaFoldDB" id="A0A0G4HV76"/>
<keyword evidence="7" id="KW-1133">Transmembrane helix</keyword>
<evidence type="ECO:0000256" key="7">
    <source>
        <dbReference type="SAM" id="Phobius"/>
    </source>
</evidence>
<keyword evidence="5" id="KW-0256">Endoplasmic reticulum</keyword>
<dbReference type="EMBL" id="CDMZ01004009">
    <property type="protein sequence ID" value="CEM48361.1"/>
    <property type="molecule type" value="Genomic_DNA"/>
</dbReference>
<evidence type="ECO:0000256" key="4">
    <source>
        <dbReference type="ARBA" id="ARBA00022679"/>
    </source>
</evidence>
<comment type="subcellular location">
    <subcellularLocation>
        <location evidence="1">Endoplasmic reticulum membrane</location>
        <topology evidence="1">Multi-pass membrane protein</topology>
    </subcellularLocation>
</comment>
<keyword evidence="7" id="KW-0812">Transmembrane</keyword>
<dbReference type="GO" id="GO:0004144">
    <property type="term" value="F:diacylglycerol O-acyltransferase activity"/>
    <property type="evidence" value="ECO:0007669"/>
    <property type="project" value="UniProtKB-EC"/>
</dbReference>
<protein>
    <recommendedName>
        <fullName evidence="3">diacylglycerol O-acyltransferase</fullName>
        <ecNumber evidence="3">2.3.1.20</ecNumber>
    </recommendedName>
</protein>
<evidence type="ECO:0000256" key="6">
    <source>
        <dbReference type="ARBA" id="ARBA00023315"/>
    </source>
</evidence>
<dbReference type="VEuPathDB" id="CryptoDB:Cvel_32155"/>
<reference evidence="8" key="1">
    <citation type="submission" date="2014-11" db="EMBL/GenBank/DDBJ databases">
        <authorList>
            <person name="Otto D Thomas"/>
            <person name="Naeem Raeece"/>
        </authorList>
    </citation>
    <scope>NUCLEOTIDE SEQUENCE</scope>
</reference>
<evidence type="ECO:0000256" key="3">
    <source>
        <dbReference type="ARBA" id="ARBA00013244"/>
    </source>
</evidence>
<comment type="pathway">
    <text evidence="2">Lipid metabolism.</text>
</comment>
<dbReference type="PANTHER" id="PTHR10408:SF7">
    <property type="entry name" value="DIACYLGLYCEROL O-ACYLTRANSFERASE 1"/>
    <property type="match status" value="1"/>
</dbReference>
<dbReference type="EC" id="2.3.1.20" evidence="3"/>
<proteinExistence type="predicted"/>
<keyword evidence="7" id="KW-0472">Membrane</keyword>
<evidence type="ECO:0000256" key="5">
    <source>
        <dbReference type="ARBA" id="ARBA00022824"/>
    </source>
</evidence>
<evidence type="ECO:0000313" key="8">
    <source>
        <dbReference type="EMBL" id="CEM48361.1"/>
    </source>
</evidence>
<feature type="transmembrane region" description="Helical" evidence="7">
    <location>
        <begin position="12"/>
        <end position="30"/>
    </location>
</feature>
<dbReference type="InterPro" id="IPR014371">
    <property type="entry name" value="Oat_ACAT_DAG_ARE"/>
</dbReference>
<keyword evidence="4" id="KW-0808">Transferase</keyword>
<organism evidence="8">
    <name type="scientific">Chromera velia CCMP2878</name>
    <dbReference type="NCBI Taxonomy" id="1169474"/>
    <lineage>
        <taxon>Eukaryota</taxon>
        <taxon>Sar</taxon>
        <taxon>Alveolata</taxon>
        <taxon>Colpodellida</taxon>
        <taxon>Chromeraceae</taxon>
        <taxon>Chromera</taxon>
    </lineage>
</organism>
<name>A0A0G4HV76_9ALVE</name>
<dbReference type="GO" id="GO:0005789">
    <property type="term" value="C:endoplasmic reticulum membrane"/>
    <property type="evidence" value="ECO:0007669"/>
    <property type="project" value="UniProtKB-SubCell"/>
</dbReference>
<evidence type="ECO:0000256" key="1">
    <source>
        <dbReference type="ARBA" id="ARBA00004477"/>
    </source>
</evidence>